<comment type="caution">
    <text evidence="4">The sequence shown here is derived from an EMBL/GenBank/DDBJ whole genome shotgun (WGS) entry which is preliminary data.</text>
</comment>
<evidence type="ECO:0000256" key="2">
    <source>
        <dbReference type="RuleBase" id="RU364082"/>
    </source>
</evidence>
<sequence length="213" mass="23850">INAIGAWNIAQLAKEYILYCIQVSTDAVFDGEYVEGGNAEDGVAKNPCSVYGIAKLTAEHLVREVAGRFLIARIGWLFGADPRSDQKFVGAILRQAEHSAEVKAVDDKWGSLTYTLHAATKLLHYCQAQPSGIRHLVNQGIVSRYEVAQAVLDLWSPTTRLQRVTSNVFPSVVQRPTFVGMRSLYQDAILPTWKEALREHFETWSHQIPRLSR</sequence>
<dbReference type="Gene3D" id="3.90.25.10">
    <property type="entry name" value="UDP-galactose 4-epimerase, domain 1"/>
    <property type="match status" value="1"/>
</dbReference>
<evidence type="ECO:0000313" key="5">
    <source>
        <dbReference type="Proteomes" id="UP000034054"/>
    </source>
</evidence>
<dbReference type="Pfam" id="PF04321">
    <property type="entry name" value="RmlD_sub_bind"/>
    <property type="match status" value="1"/>
</dbReference>
<feature type="non-terminal residue" evidence="4">
    <location>
        <position position="1"/>
    </location>
</feature>
<accession>A0A0G1XMV5</accession>
<dbReference type="SUPFAM" id="SSF51735">
    <property type="entry name" value="NAD(P)-binding Rossmann-fold domains"/>
    <property type="match status" value="1"/>
</dbReference>
<reference evidence="4 5" key="1">
    <citation type="journal article" date="2015" name="Nature">
        <title>rRNA introns, odd ribosomes, and small enigmatic genomes across a large radiation of phyla.</title>
        <authorList>
            <person name="Brown C.T."/>
            <person name="Hug L.A."/>
            <person name="Thomas B.C."/>
            <person name="Sharon I."/>
            <person name="Castelle C.J."/>
            <person name="Singh A."/>
            <person name="Wilkins M.J."/>
            <person name="Williams K.H."/>
            <person name="Banfield J.F."/>
        </authorList>
    </citation>
    <scope>NUCLEOTIDE SEQUENCE [LARGE SCALE GENOMIC DNA]</scope>
</reference>
<evidence type="ECO:0000313" key="4">
    <source>
        <dbReference type="EMBL" id="KKW32195.1"/>
    </source>
</evidence>
<evidence type="ECO:0000259" key="3">
    <source>
        <dbReference type="Pfam" id="PF04321"/>
    </source>
</evidence>
<dbReference type="GO" id="GO:0019305">
    <property type="term" value="P:dTDP-rhamnose biosynthetic process"/>
    <property type="evidence" value="ECO:0007669"/>
    <property type="project" value="UniProtKB-UniPathway"/>
</dbReference>
<name>A0A0G1XMV5_9BACT</name>
<dbReference type="Proteomes" id="UP000034054">
    <property type="component" value="Unassembled WGS sequence"/>
</dbReference>
<organism evidence="4 5">
    <name type="scientific">Candidatus Uhrbacteria bacterium GW2011_GWA2_52_8d</name>
    <dbReference type="NCBI Taxonomy" id="1618979"/>
    <lineage>
        <taxon>Bacteria</taxon>
        <taxon>Candidatus Uhriibacteriota</taxon>
    </lineage>
</organism>
<protein>
    <recommendedName>
        <fullName evidence="2">dTDP-4-dehydrorhamnose reductase</fullName>
        <ecNumber evidence="2">1.1.1.133</ecNumber>
    </recommendedName>
</protein>
<proteinExistence type="inferred from homology"/>
<dbReference type="InterPro" id="IPR005913">
    <property type="entry name" value="dTDP_dehydrorham_reduct"/>
</dbReference>
<dbReference type="InterPro" id="IPR029903">
    <property type="entry name" value="RmlD-like-bd"/>
</dbReference>
<dbReference type="PANTHER" id="PTHR10491">
    <property type="entry name" value="DTDP-4-DEHYDRORHAMNOSE REDUCTASE"/>
    <property type="match status" value="1"/>
</dbReference>
<gene>
    <name evidence="4" type="ORF">UY76_C0037G0008</name>
</gene>
<dbReference type="Gene3D" id="3.40.50.720">
    <property type="entry name" value="NAD(P)-binding Rossmann-like Domain"/>
    <property type="match status" value="1"/>
</dbReference>
<dbReference type="InterPro" id="IPR036291">
    <property type="entry name" value="NAD(P)-bd_dom_sf"/>
</dbReference>
<evidence type="ECO:0000256" key="1">
    <source>
        <dbReference type="ARBA" id="ARBA00010944"/>
    </source>
</evidence>
<keyword evidence="2" id="KW-0560">Oxidoreductase</keyword>
<dbReference type="UniPathway" id="UPA00124"/>
<feature type="domain" description="RmlD-like substrate binding" evidence="3">
    <location>
        <begin position="1"/>
        <end position="202"/>
    </location>
</feature>
<keyword evidence="2" id="KW-0521">NADP</keyword>
<comment type="pathway">
    <text evidence="2">Carbohydrate biosynthesis; dTDP-L-rhamnose biosynthesis.</text>
</comment>
<dbReference type="EC" id="1.1.1.133" evidence="2"/>
<dbReference type="EMBL" id="LCRH01000037">
    <property type="protein sequence ID" value="KKW32195.1"/>
    <property type="molecule type" value="Genomic_DNA"/>
</dbReference>
<dbReference type="AlphaFoldDB" id="A0A0G1XMV5"/>
<dbReference type="GO" id="GO:0005829">
    <property type="term" value="C:cytosol"/>
    <property type="evidence" value="ECO:0007669"/>
    <property type="project" value="TreeGrafter"/>
</dbReference>
<comment type="function">
    <text evidence="2">Catalyzes the reduction of dTDP-6-deoxy-L-lyxo-4-hexulose to yield dTDP-L-rhamnose.</text>
</comment>
<comment type="similarity">
    <text evidence="1 2">Belongs to the dTDP-4-dehydrorhamnose reductase family.</text>
</comment>
<dbReference type="GO" id="GO:0008831">
    <property type="term" value="F:dTDP-4-dehydrorhamnose reductase activity"/>
    <property type="evidence" value="ECO:0007669"/>
    <property type="project" value="UniProtKB-EC"/>
</dbReference>
<dbReference type="PANTHER" id="PTHR10491:SF4">
    <property type="entry name" value="METHIONINE ADENOSYLTRANSFERASE 2 SUBUNIT BETA"/>
    <property type="match status" value="1"/>
</dbReference>